<dbReference type="InterPro" id="IPR027469">
    <property type="entry name" value="Cation_efflux_TMD_sf"/>
</dbReference>
<evidence type="ECO:0000313" key="9">
    <source>
        <dbReference type="Proteomes" id="UP000051751"/>
    </source>
</evidence>
<dbReference type="GO" id="GO:0016020">
    <property type="term" value="C:membrane"/>
    <property type="evidence" value="ECO:0007669"/>
    <property type="project" value="UniProtKB-SubCell"/>
</dbReference>
<protein>
    <recommendedName>
        <fullName evidence="10">Cation efflux family protein</fullName>
    </recommendedName>
</protein>
<evidence type="ECO:0000256" key="3">
    <source>
        <dbReference type="ARBA" id="ARBA00022989"/>
    </source>
</evidence>
<reference evidence="8 9" key="1">
    <citation type="journal article" date="2015" name="Genome Announc.">
        <title>Expanding the biotechnology potential of lactobacilli through comparative genomics of 213 strains and associated genera.</title>
        <authorList>
            <person name="Sun Z."/>
            <person name="Harris H.M."/>
            <person name="McCann A."/>
            <person name="Guo C."/>
            <person name="Argimon S."/>
            <person name="Zhang W."/>
            <person name="Yang X."/>
            <person name="Jeffery I.B."/>
            <person name="Cooney J.C."/>
            <person name="Kagawa T.F."/>
            <person name="Liu W."/>
            <person name="Song Y."/>
            <person name="Salvetti E."/>
            <person name="Wrobel A."/>
            <person name="Rasinkangas P."/>
            <person name="Parkhill J."/>
            <person name="Rea M.C."/>
            <person name="O'Sullivan O."/>
            <person name="Ritari J."/>
            <person name="Douillard F.P."/>
            <person name="Paul Ross R."/>
            <person name="Yang R."/>
            <person name="Briner A.E."/>
            <person name="Felis G.E."/>
            <person name="de Vos W.M."/>
            <person name="Barrangou R."/>
            <person name="Klaenhammer T.R."/>
            <person name="Caufield P.W."/>
            <person name="Cui Y."/>
            <person name="Zhang H."/>
            <person name="O'Toole P.W."/>
        </authorList>
    </citation>
    <scope>NUCLEOTIDE SEQUENCE [LARGE SCALE GENOMIC DNA]</scope>
    <source>
        <strain evidence="6 9">ATCC BAA-66</strain>
        <strain evidence="7 8">DSM 13344</strain>
    </source>
</reference>
<dbReference type="AlphaFoldDB" id="A0A0R2FSH8"/>
<proteinExistence type="predicted"/>
<comment type="subcellular location">
    <subcellularLocation>
        <location evidence="1">Membrane</location>
        <topology evidence="1">Multi-pass membrane protein</topology>
    </subcellularLocation>
</comment>
<feature type="transmembrane region" description="Helical" evidence="5">
    <location>
        <begin position="39"/>
        <end position="61"/>
    </location>
</feature>
<dbReference type="EMBL" id="JQAT01000004">
    <property type="protein sequence ID" value="KRN28106.1"/>
    <property type="molecule type" value="Genomic_DNA"/>
</dbReference>
<evidence type="ECO:0000313" key="7">
    <source>
        <dbReference type="EMBL" id="KRN31017.1"/>
    </source>
</evidence>
<accession>A0A0R2FSH8</accession>
<keyword evidence="3 5" id="KW-1133">Transmembrane helix</keyword>
<evidence type="ECO:0000256" key="5">
    <source>
        <dbReference type="SAM" id="Phobius"/>
    </source>
</evidence>
<comment type="caution">
    <text evidence="6">The sequence shown here is derived from an EMBL/GenBank/DDBJ whole genome shotgun (WGS) entry which is preliminary data.</text>
</comment>
<dbReference type="Proteomes" id="UP000051751">
    <property type="component" value="Unassembled WGS sequence"/>
</dbReference>
<gene>
    <name evidence="6" type="ORF">IV38_GL001556</name>
    <name evidence="7" type="ORF">IV40_GL001659</name>
</gene>
<sequence length="76" mass="8274">MENNAQTVRAGLRTAYFSVIWMATEFAVGLYAGLQAGSILLIVFGLDSCLEIISGGLNLAIEKRSQWRVTGCYSAR</sequence>
<evidence type="ECO:0000313" key="8">
    <source>
        <dbReference type="Proteomes" id="UP000051645"/>
    </source>
</evidence>
<name>A0A0R2FSH8_9LACO</name>
<evidence type="ECO:0000256" key="4">
    <source>
        <dbReference type="ARBA" id="ARBA00023136"/>
    </source>
</evidence>
<organism evidence="6 9">
    <name type="scientific">Lactobacillus selangorensis</name>
    <dbReference type="NCBI Taxonomy" id="81857"/>
    <lineage>
        <taxon>Bacteria</taxon>
        <taxon>Bacillati</taxon>
        <taxon>Bacillota</taxon>
        <taxon>Bacilli</taxon>
        <taxon>Lactobacillales</taxon>
        <taxon>Lactobacillaceae</taxon>
        <taxon>Lactobacillus</taxon>
    </lineage>
</organism>
<feature type="transmembrane region" description="Helical" evidence="5">
    <location>
        <begin position="12"/>
        <end position="33"/>
    </location>
</feature>
<dbReference type="Proteomes" id="UP000051645">
    <property type="component" value="Unassembled WGS sequence"/>
</dbReference>
<evidence type="ECO:0008006" key="10">
    <source>
        <dbReference type="Google" id="ProtNLM"/>
    </source>
</evidence>
<dbReference type="SUPFAM" id="SSF161111">
    <property type="entry name" value="Cation efflux protein transmembrane domain-like"/>
    <property type="match status" value="1"/>
</dbReference>
<evidence type="ECO:0000256" key="2">
    <source>
        <dbReference type="ARBA" id="ARBA00022692"/>
    </source>
</evidence>
<keyword evidence="4 5" id="KW-0472">Membrane</keyword>
<dbReference type="STRING" id="81857.IV38_GL001556"/>
<evidence type="ECO:0000313" key="6">
    <source>
        <dbReference type="EMBL" id="KRN28106.1"/>
    </source>
</evidence>
<evidence type="ECO:0000256" key="1">
    <source>
        <dbReference type="ARBA" id="ARBA00004141"/>
    </source>
</evidence>
<keyword evidence="2 5" id="KW-0812">Transmembrane</keyword>
<keyword evidence="8" id="KW-1185">Reference proteome</keyword>
<dbReference type="EMBL" id="JQAZ01000005">
    <property type="protein sequence ID" value="KRN31017.1"/>
    <property type="molecule type" value="Genomic_DNA"/>
</dbReference>